<dbReference type="PANTHER" id="PTHR30558">
    <property type="entry name" value="EXBD MEMBRANE COMPONENT OF PMF-DRIVEN MACROMOLECULE IMPORT SYSTEM"/>
    <property type="match status" value="1"/>
</dbReference>
<evidence type="ECO:0000313" key="11">
    <source>
        <dbReference type="Proteomes" id="UP000192276"/>
    </source>
</evidence>
<proteinExistence type="inferred from homology"/>
<evidence type="ECO:0000256" key="9">
    <source>
        <dbReference type="SAM" id="Phobius"/>
    </source>
</evidence>
<evidence type="ECO:0008006" key="12">
    <source>
        <dbReference type="Google" id="ProtNLM"/>
    </source>
</evidence>
<keyword evidence="4 7" id="KW-0812">Transmembrane</keyword>
<feature type="region of interest" description="Disordered" evidence="8">
    <location>
        <begin position="1"/>
        <end position="21"/>
    </location>
</feature>
<evidence type="ECO:0000256" key="3">
    <source>
        <dbReference type="ARBA" id="ARBA00022475"/>
    </source>
</evidence>
<evidence type="ECO:0000256" key="7">
    <source>
        <dbReference type="RuleBase" id="RU003879"/>
    </source>
</evidence>
<evidence type="ECO:0000256" key="1">
    <source>
        <dbReference type="ARBA" id="ARBA00004162"/>
    </source>
</evidence>
<evidence type="ECO:0000256" key="5">
    <source>
        <dbReference type="ARBA" id="ARBA00022989"/>
    </source>
</evidence>
<keyword evidence="7" id="KW-0653">Protein transport</keyword>
<dbReference type="Pfam" id="PF02472">
    <property type="entry name" value="ExbD"/>
    <property type="match status" value="1"/>
</dbReference>
<comment type="subcellular location">
    <subcellularLocation>
        <location evidence="1">Cell membrane</location>
        <topology evidence="1">Single-pass membrane protein</topology>
    </subcellularLocation>
    <subcellularLocation>
        <location evidence="7">Cell membrane</location>
        <topology evidence="7">Single-pass type II membrane protein</topology>
    </subcellularLocation>
</comment>
<evidence type="ECO:0000256" key="8">
    <source>
        <dbReference type="SAM" id="MobiDB-lite"/>
    </source>
</evidence>
<reference evidence="11" key="1">
    <citation type="submission" date="2016-04" db="EMBL/GenBank/DDBJ databases">
        <authorList>
            <person name="Chen L."/>
            <person name="Zhuang W."/>
            <person name="Wang G."/>
        </authorList>
    </citation>
    <scope>NUCLEOTIDE SEQUENCE [LARGE SCALE GENOMIC DNA]</scope>
    <source>
        <strain evidence="11">208</strain>
    </source>
</reference>
<keyword evidence="6 9" id="KW-0472">Membrane</keyword>
<dbReference type="AlphaFoldDB" id="A0A1V9FTD4"/>
<gene>
    <name evidence="10" type="ORF">A4R26_18735</name>
</gene>
<keyword evidence="7" id="KW-0813">Transport</keyword>
<feature type="transmembrane region" description="Helical" evidence="9">
    <location>
        <begin position="28"/>
        <end position="48"/>
    </location>
</feature>
<protein>
    <recommendedName>
        <fullName evidence="12">Biopolymer transporter ExbD</fullName>
    </recommendedName>
</protein>
<dbReference type="EMBL" id="LWBP01000134">
    <property type="protein sequence ID" value="OQP61604.1"/>
    <property type="molecule type" value="Genomic_DNA"/>
</dbReference>
<evidence type="ECO:0000256" key="4">
    <source>
        <dbReference type="ARBA" id="ARBA00022692"/>
    </source>
</evidence>
<dbReference type="RefSeq" id="WP_081164106.1">
    <property type="nucleotide sequence ID" value="NZ_LWBP01000134.1"/>
</dbReference>
<keyword evidence="3" id="KW-1003">Cell membrane</keyword>
<comment type="similarity">
    <text evidence="2 7">Belongs to the ExbD/TolR family.</text>
</comment>
<dbReference type="Proteomes" id="UP000192276">
    <property type="component" value="Unassembled WGS sequence"/>
</dbReference>
<dbReference type="InterPro" id="IPR003400">
    <property type="entry name" value="ExbD"/>
</dbReference>
<evidence type="ECO:0000256" key="2">
    <source>
        <dbReference type="ARBA" id="ARBA00005811"/>
    </source>
</evidence>
<name>A0A1V9FTD4_9BACT</name>
<dbReference type="GO" id="GO:0022857">
    <property type="term" value="F:transmembrane transporter activity"/>
    <property type="evidence" value="ECO:0007669"/>
    <property type="project" value="InterPro"/>
</dbReference>
<organism evidence="10 11">
    <name type="scientific">Niastella populi</name>
    <dbReference type="NCBI Taxonomy" id="550983"/>
    <lineage>
        <taxon>Bacteria</taxon>
        <taxon>Pseudomonadati</taxon>
        <taxon>Bacteroidota</taxon>
        <taxon>Chitinophagia</taxon>
        <taxon>Chitinophagales</taxon>
        <taxon>Chitinophagaceae</taxon>
        <taxon>Niastella</taxon>
    </lineage>
</organism>
<keyword evidence="11" id="KW-1185">Reference proteome</keyword>
<dbReference type="PANTHER" id="PTHR30558:SF3">
    <property type="entry name" value="BIOPOLYMER TRANSPORT PROTEIN EXBD-RELATED"/>
    <property type="match status" value="1"/>
</dbReference>
<dbReference type="GO" id="GO:0015031">
    <property type="term" value="P:protein transport"/>
    <property type="evidence" value="ECO:0007669"/>
    <property type="project" value="UniProtKB-KW"/>
</dbReference>
<sequence>MAEINVPAAGGNKAGGRRSKKLSTRVDLTPMVDLGFLLITFFIFTTSMSSPKAMKLNMPDDTDPTVPDMPVGKSTALTVIPVNGNRIFYYHGDLKDALKEEAYGTTNYSMSDGLGQIIRTKQLALDKTGKRKDLVVMVKPTPESNYQNVVNVLDEFLINDVTRYAIMDITPEEKEIALAKSAGH</sequence>
<dbReference type="GO" id="GO:0005886">
    <property type="term" value="C:plasma membrane"/>
    <property type="evidence" value="ECO:0007669"/>
    <property type="project" value="UniProtKB-SubCell"/>
</dbReference>
<comment type="caution">
    <text evidence="10">The sequence shown here is derived from an EMBL/GenBank/DDBJ whole genome shotgun (WGS) entry which is preliminary data.</text>
</comment>
<dbReference type="STRING" id="550983.A4R26_18735"/>
<evidence type="ECO:0000313" key="10">
    <source>
        <dbReference type="EMBL" id="OQP61604.1"/>
    </source>
</evidence>
<evidence type="ECO:0000256" key="6">
    <source>
        <dbReference type="ARBA" id="ARBA00023136"/>
    </source>
</evidence>
<accession>A0A1V9FTD4</accession>
<dbReference type="OrthoDB" id="952702at2"/>
<keyword evidence="5 9" id="KW-1133">Transmembrane helix</keyword>